<protein>
    <submittedName>
        <fullName evidence="2">Unnamed protein product</fullName>
    </submittedName>
</protein>
<dbReference type="Gene3D" id="2.30.30.140">
    <property type="match status" value="1"/>
</dbReference>
<keyword evidence="1" id="KW-0175">Coiled coil</keyword>
<evidence type="ECO:0000313" key="3">
    <source>
        <dbReference type="Proteomes" id="UP001165083"/>
    </source>
</evidence>
<dbReference type="AlphaFoldDB" id="A0A9W6TU21"/>
<dbReference type="OrthoDB" id="109166at2759"/>
<comment type="caution">
    <text evidence="2">The sequence shown here is derived from an EMBL/GenBank/DDBJ whole genome shotgun (WGS) entry which is preliminary data.</text>
</comment>
<evidence type="ECO:0000313" key="2">
    <source>
        <dbReference type="EMBL" id="GMF22354.1"/>
    </source>
</evidence>
<sequence length="198" mass="21870">MAVKVGDIVLVSDGSLLLDAEVKELKGDVEAEGRDAAIPMQCLVQFLVDSDRPDEWVACDRVLEDTPSNRELQQARTMGQAVDGASSASNAFEKFCGPKRLDAMAAWMNTVDIALVRLDKDVKDLIQDQANQAAQLIELERRKREALEEKVEVEAAVLKDLKRVRVAEETAMARKRLQTAGVAQEEIDAILPVIPYSH</sequence>
<reference evidence="2" key="1">
    <citation type="submission" date="2023-04" db="EMBL/GenBank/DDBJ databases">
        <title>Phytophthora lilii NBRC 32176.</title>
        <authorList>
            <person name="Ichikawa N."/>
            <person name="Sato H."/>
            <person name="Tonouchi N."/>
        </authorList>
    </citation>
    <scope>NUCLEOTIDE SEQUENCE</scope>
    <source>
        <strain evidence="2">NBRC 32176</strain>
    </source>
</reference>
<feature type="coiled-coil region" evidence="1">
    <location>
        <begin position="122"/>
        <end position="164"/>
    </location>
</feature>
<dbReference type="EMBL" id="BSXW01000438">
    <property type="protein sequence ID" value="GMF22354.1"/>
    <property type="molecule type" value="Genomic_DNA"/>
</dbReference>
<proteinExistence type="predicted"/>
<gene>
    <name evidence="2" type="ORF">Plil01_000889800</name>
</gene>
<name>A0A9W6TU21_9STRA</name>
<dbReference type="Proteomes" id="UP001165083">
    <property type="component" value="Unassembled WGS sequence"/>
</dbReference>
<organism evidence="2 3">
    <name type="scientific">Phytophthora lilii</name>
    <dbReference type="NCBI Taxonomy" id="2077276"/>
    <lineage>
        <taxon>Eukaryota</taxon>
        <taxon>Sar</taxon>
        <taxon>Stramenopiles</taxon>
        <taxon>Oomycota</taxon>
        <taxon>Peronosporomycetes</taxon>
        <taxon>Peronosporales</taxon>
        <taxon>Peronosporaceae</taxon>
        <taxon>Phytophthora</taxon>
    </lineage>
</organism>
<accession>A0A9W6TU21</accession>
<evidence type="ECO:0000256" key="1">
    <source>
        <dbReference type="SAM" id="Coils"/>
    </source>
</evidence>
<keyword evidence="3" id="KW-1185">Reference proteome</keyword>